<dbReference type="GO" id="GO:0016324">
    <property type="term" value="C:apical plasma membrane"/>
    <property type="evidence" value="ECO:0007669"/>
    <property type="project" value="TreeGrafter"/>
</dbReference>
<keyword evidence="7" id="KW-0965">Cell junction</keyword>
<sequence length="454" mass="50975">AGRRSSHSHRHSEVMSNPAFSYYSGNKVLHFYRWNSPPGVMKIMCIIIIIMCVAVFACVASTLAWDYEMSLMGGGTGLMPGSYGSGYGTGYGGAYGGSYGGGYGGSYSGYGGTQMDPRSGKGFIIAISAITFIAVLIIFIMVVSRQGTARSSKFYLASIIICAILAFLMIIATIVYLVAINPTAQSTGSMYYNQVVQMCAQFQNQVQPQGLFLNQYLYHYCVVEPQEAIAVVMGFLVFVALIILLVFAVKTRQQIRRWGPERILWEEVKVVNVGHHNSVGEWVTNVSGDPEVFVNDHNDKVGAFAKMDESVNPVCRDSDISSYVGGLQPRLRDYDTGVESGDDLEEEDFSVLFPPILDEQERLAYKQEFDRDHQEYKNLQAELDGINQDLADLDRELDRHSDGSPEFMDALRDYNRLKDFKKSSEYQIKKKRCKYLRSKLSHIKRKISEYDRRP</sequence>
<keyword evidence="4" id="KW-0796">Tight junction</keyword>
<evidence type="ECO:0000256" key="4">
    <source>
        <dbReference type="ARBA" id="ARBA00022427"/>
    </source>
</evidence>
<comment type="subcellular location">
    <subcellularLocation>
        <location evidence="1">Cell junction</location>
        <location evidence="1">Tight junction</location>
    </subcellularLocation>
    <subcellularLocation>
        <location evidence="2">Cell membrane</location>
        <topology evidence="2">Multi-pass membrane protein</topology>
    </subcellularLocation>
</comment>
<dbReference type="Pfam" id="PF01284">
    <property type="entry name" value="MARVEL"/>
    <property type="match status" value="1"/>
</dbReference>
<feature type="coiled-coil region" evidence="13">
    <location>
        <begin position="369"/>
        <end position="396"/>
    </location>
</feature>
<keyword evidence="10 11" id="KW-0472">Membrane</keyword>
<dbReference type="InterPro" id="IPR008253">
    <property type="entry name" value="Marvel"/>
</dbReference>
<dbReference type="Pfam" id="PF07303">
    <property type="entry name" value="Occludin_ELL"/>
    <property type="match status" value="1"/>
</dbReference>
<dbReference type="GO" id="GO:0005923">
    <property type="term" value="C:bicellular tight junction"/>
    <property type="evidence" value="ECO:0007669"/>
    <property type="project" value="UniProtKB-SubCell"/>
</dbReference>
<dbReference type="Ensembl" id="ENSPNYT00000026956.1">
    <property type="protein sequence ID" value="ENSPNYP00000026315.1"/>
    <property type="gene ID" value="ENSPNYG00000019826.1"/>
</dbReference>
<feature type="transmembrane region" description="Helical" evidence="14">
    <location>
        <begin position="155"/>
        <end position="180"/>
    </location>
</feature>
<dbReference type="PANTHER" id="PTHR23288">
    <property type="entry name" value="OCCLUDIN AND RNA POLYMERASE II ELONGATION FACTOR ELL"/>
    <property type="match status" value="1"/>
</dbReference>
<reference evidence="17" key="1">
    <citation type="submission" date="2023-09" db="UniProtKB">
        <authorList>
            <consortium name="Ensembl"/>
        </authorList>
    </citation>
    <scope>IDENTIFICATION</scope>
</reference>
<evidence type="ECO:0000256" key="6">
    <source>
        <dbReference type="ARBA" id="ARBA00022692"/>
    </source>
</evidence>
<name>A0A3B4GTI4_9CICH</name>
<feature type="domain" description="MARVEL" evidence="15">
    <location>
        <begin position="36"/>
        <end position="253"/>
    </location>
</feature>
<evidence type="ECO:0000256" key="2">
    <source>
        <dbReference type="ARBA" id="ARBA00004651"/>
    </source>
</evidence>
<dbReference type="SUPFAM" id="SSF144292">
    <property type="entry name" value="occludin/ELL-like"/>
    <property type="match status" value="1"/>
</dbReference>
<dbReference type="Gene3D" id="6.10.140.340">
    <property type="match status" value="1"/>
</dbReference>
<evidence type="ECO:0000313" key="17">
    <source>
        <dbReference type="Ensembl" id="ENSPNYP00000026315.1"/>
    </source>
</evidence>
<dbReference type="AlphaFoldDB" id="A0A3B4GTI4"/>
<dbReference type="PANTHER" id="PTHR23288:SF34">
    <property type="entry name" value="OCCLUDIN B"/>
    <property type="match status" value="1"/>
</dbReference>
<evidence type="ECO:0000256" key="13">
    <source>
        <dbReference type="SAM" id="Coils"/>
    </source>
</evidence>
<evidence type="ECO:0000256" key="14">
    <source>
        <dbReference type="SAM" id="Phobius"/>
    </source>
</evidence>
<evidence type="ECO:0000256" key="9">
    <source>
        <dbReference type="ARBA" id="ARBA00023054"/>
    </source>
</evidence>
<organism evidence="17">
    <name type="scientific">Pundamilia nyererei</name>
    <dbReference type="NCBI Taxonomy" id="303518"/>
    <lineage>
        <taxon>Eukaryota</taxon>
        <taxon>Metazoa</taxon>
        <taxon>Chordata</taxon>
        <taxon>Craniata</taxon>
        <taxon>Vertebrata</taxon>
        <taxon>Euteleostomi</taxon>
        <taxon>Actinopterygii</taxon>
        <taxon>Neopterygii</taxon>
        <taxon>Teleostei</taxon>
        <taxon>Neoteleostei</taxon>
        <taxon>Acanthomorphata</taxon>
        <taxon>Ovalentaria</taxon>
        <taxon>Cichlomorphae</taxon>
        <taxon>Cichliformes</taxon>
        <taxon>Cichlidae</taxon>
        <taxon>African cichlids</taxon>
        <taxon>Pseudocrenilabrinae</taxon>
        <taxon>Haplochromini</taxon>
        <taxon>Pundamilia</taxon>
    </lineage>
</organism>
<evidence type="ECO:0000256" key="12">
    <source>
        <dbReference type="PROSITE-ProRule" id="PRU01324"/>
    </source>
</evidence>
<feature type="transmembrane region" description="Helical" evidence="14">
    <location>
        <begin position="123"/>
        <end position="143"/>
    </location>
</feature>
<accession>A0A3B4GTI4</accession>
<dbReference type="InterPro" id="IPR010844">
    <property type="entry name" value="Occludin_ELL"/>
</dbReference>
<keyword evidence="5" id="KW-1003">Cell membrane</keyword>
<evidence type="ECO:0000256" key="10">
    <source>
        <dbReference type="ARBA" id="ARBA00023136"/>
    </source>
</evidence>
<keyword evidence="6 11" id="KW-0812">Transmembrane</keyword>
<keyword evidence="9 13" id="KW-0175">Coiled coil</keyword>
<evidence type="ECO:0000256" key="5">
    <source>
        <dbReference type="ARBA" id="ARBA00022475"/>
    </source>
</evidence>
<keyword evidence="8 14" id="KW-1133">Transmembrane helix</keyword>
<dbReference type="STRING" id="303518.ENSPNYP00000026315"/>
<evidence type="ECO:0000256" key="1">
    <source>
        <dbReference type="ARBA" id="ARBA00004435"/>
    </source>
</evidence>
<feature type="domain" description="OCEL" evidence="16">
    <location>
        <begin position="347"/>
        <end position="454"/>
    </location>
</feature>
<dbReference type="InterPro" id="IPR031176">
    <property type="entry name" value="ELL/occludin"/>
</dbReference>
<protein>
    <submittedName>
        <fullName evidence="17">Occludin-like</fullName>
    </submittedName>
</protein>
<comment type="similarity">
    <text evidence="3 12">Belongs to the ELL/occludin family.</text>
</comment>
<evidence type="ECO:0000256" key="8">
    <source>
        <dbReference type="ARBA" id="ARBA00022989"/>
    </source>
</evidence>
<dbReference type="PROSITE" id="PS51980">
    <property type="entry name" value="OCEL"/>
    <property type="match status" value="1"/>
</dbReference>
<dbReference type="GeneTree" id="ENSGT00730000110989"/>
<feature type="transmembrane region" description="Helical" evidence="14">
    <location>
        <begin position="43"/>
        <end position="65"/>
    </location>
</feature>
<dbReference type="PROSITE" id="PS51225">
    <property type="entry name" value="MARVEL"/>
    <property type="match status" value="1"/>
</dbReference>
<feature type="transmembrane region" description="Helical" evidence="14">
    <location>
        <begin position="228"/>
        <end position="249"/>
    </location>
</feature>
<evidence type="ECO:0000259" key="16">
    <source>
        <dbReference type="PROSITE" id="PS51980"/>
    </source>
</evidence>
<dbReference type="GO" id="GO:0070830">
    <property type="term" value="P:bicellular tight junction assembly"/>
    <property type="evidence" value="ECO:0007669"/>
    <property type="project" value="TreeGrafter"/>
</dbReference>
<proteinExistence type="inferred from homology"/>
<dbReference type="GO" id="GO:0031410">
    <property type="term" value="C:cytoplasmic vesicle"/>
    <property type="evidence" value="ECO:0007669"/>
    <property type="project" value="TreeGrafter"/>
</dbReference>
<evidence type="ECO:0000256" key="7">
    <source>
        <dbReference type="ARBA" id="ARBA00022949"/>
    </source>
</evidence>
<evidence type="ECO:0000259" key="15">
    <source>
        <dbReference type="PROSITE" id="PS51225"/>
    </source>
</evidence>
<evidence type="ECO:0000256" key="11">
    <source>
        <dbReference type="PROSITE-ProRule" id="PRU00581"/>
    </source>
</evidence>
<evidence type="ECO:0000256" key="3">
    <source>
        <dbReference type="ARBA" id="ARBA00009171"/>
    </source>
</evidence>